<dbReference type="Proteomes" id="UP000538666">
    <property type="component" value="Unassembled WGS sequence"/>
</dbReference>
<gene>
    <name evidence="3" type="ORF">HNQ77_003324</name>
</gene>
<dbReference type="Gene3D" id="2.130.10.130">
    <property type="entry name" value="Integrin alpha, N-terminal"/>
    <property type="match status" value="2"/>
</dbReference>
<dbReference type="InterPro" id="IPR027039">
    <property type="entry name" value="Crtac1"/>
</dbReference>
<keyword evidence="1" id="KW-0732">Signal</keyword>
<dbReference type="InterPro" id="IPR028994">
    <property type="entry name" value="Integrin_alpha_N"/>
</dbReference>
<dbReference type="SUPFAM" id="SSF69318">
    <property type="entry name" value="Integrin alpha N-terminal domain"/>
    <property type="match status" value="1"/>
</dbReference>
<dbReference type="PANTHER" id="PTHR16026:SF0">
    <property type="entry name" value="CARTILAGE ACIDIC PROTEIN 1"/>
    <property type="match status" value="1"/>
</dbReference>
<evidence type="ECO:0000259" key="2">
    <source>
        <dbReference type="Pfam" id="PF07593"/>
    </source>
</evidence>
<dbReference type="EMBL" id="JACHEK010000006">
    <property type="protein sequence ID" value="MBB6145366.1"/>
    <property type="molecule type" value="Genomic_DNA"/>
</dbReference>
<evidence type="ECO:0000313" key="3">
    <source>
        <dbReference type="EMBL" id="MBB6145366.1"/>
    </source>
</evidence>
<dbReference type="RefSeq" id="WP_050061549.1">
    <property type="nucleotide sequence ID" value="NZ_JACHEK010000006.1"/>
</dbReference>
<keyword evidence="4" id="KW-1185">Reference proteome</keyword>
<reference evidence="3 4" key="1">
    <citation type="submission" date="2020-08" db="EMBL/GenBank/DDBJ databases">
        <title>Genomic Encyclopedia of Type Strains, Phase IV (KMG-IV): sequencing the most valuable type-strain genomes for metagenomic binning, comparative biology and taxonomic classification.</title>
        <authorList>
            <person name="Goeker M."/>
        </authorList>
    </citation>
    <scope>NUCLEOTIDE SEQUENCE [LARGE SCALE GENOMIC DNA]</scope>
    <source>
        <strain evidence="3 4">DSM 103733</strain>
    </source>
</reference>
<dbReference type="InterPro" id="IPR013517">
    <property type="entry name" value="FG-GAP"/>
</dbReference>
<dbReference type="InterPro" id="IPR011519">
    <property type="entry name" value="UnbV_ASPIC"/>
</dbReference>
<evidence type="ECO:0000256" key="1">
    <source>
        <dbReference type="ARBA" id="ARBA00022729"/>
    </source>
</evidence>
<name>A0A841JVJ0_9BACT</name>
<dbReference type="PANTHER" id="PTHR16026">
    <property type="entry name" value="CARTILAGE ACIDIC PROTEIN 1"/>
    <property type="match status" value="1"/>
</dbReference>
<dbReference type="Pfam" id="PF07593">
    <property type="entry name" value="UnbV_ASPIC"/>
    <property type="match status" value="1"/>
</dbReference>
<sequence>MLTPVASGQSAPLFEDIAAKAGLTVPHISSPEKKYIVESMSGGVGFIDCDGDGKLDIVTVNGSNVDRYQKGGDPLVTLYHQDANLHFTDITKSAGLTHKGFGMGVAVADYDNDGRPDIFVTGYGGNVLYRNLGGCKFEDVTEKAGLRGGGFSAGAAWGDFDRDGHLDLFVARYVRLDMNHLPEFGSKQASCTVMNLPVQCGPLGLPGETDLLYRNRGDGTFQEIAKKAHVDNPGGAYGMQPLWFDYDGDGWPDLYVANDSGANYLYHNQHDGTFEDVSLLSGTALDGNGKQRGSMGVDAEDFDHSGHLSLTVSTYAFQPDALYLNHGDGAFEDIGASAGVGGPTYPYVGWGTALADFTNSGWDDLFLTNGHVFPQADAIPGSAAYRQPIQFFHNNRNHTFTDISKTLTKLPLLSRRGAAFGDVNNDGKLDVLILNEDGPPTLLLNRTPNAGHAVLIALEGTKSNRSGVGARVTVHAGGMTQFQEERAGGSYLSSNDPRLHFGLGAAKTIDSIQIVWPSGKTESFPHLASDFIYTFVEGRGVTAKVALNP</sequence>
<evidence type="ECO:0000313" key="4">
    <source>
        <dbReference type="Proteomes" id="UP000538666"/>
    </source>
</evidence>
<feature type="domain" description="ASPIC/UnbV" evidence="2">
    <location>
        <begin position="467"/>
        <end position="531"/>
    </location>
</feature>
<dbReference type="Pfam" id="PF13517">
    <property type="entry name" value="FG-GAP_3"/>
    <property type="match status" value="3"/>
</dbReference>
<proteinExistence type="predicted"/>
<protein>
    <recommendedName>
        <fullName evidence="2">ASPIC/UnbV domain-containing protein</fullName>
    </recommendedName>
</protein>
<dbReference type="AlphaFoldDB" id="A0A841JVJ0"/>
<comment type="caution">
    <text evidence="3">The sequence shown here is derived from an EMBL/GenBank/DDBJ whole genome shotgun (WGS) entry which is preliminary data.</text>
</comment>
<organism evidence="3 4">
    <name type="scientific">Silvibacterium bohemicum</name>
    <dbReference type="NCBI Taxonomy" id="1577686"/>
    <lineage>
        <taxon>Bacteria</taxon>
        <taxon>Pseudomonadati</taxon>
        <taxon>Acidobacteriota</taxon>
        <taxon>Terriglobia</taxon>
        <taxon>Terriglobales</taxon>
        <taxon>Acidobacteriaceae</taxon>
        <taxon>Silvibacterium</taxon>
    </lineage>
</organism>
<accession>A0A841JVJ0</accession>